<evidence type="ECO:0000313" key="2">
    <source>
        <dbReference type="EMBL" id="KGR88302.1"/>
    </source>
</evidence>
<dbReference type="InterPro" id="IPR043168">
    <property type="entry name" value="DegV_C"/>
</dbReference>
<dbReference type="InterPro" id="IPR050270">
    <property type="entry name" value="DegV_domain_contain"/>
</dbReference>
<dbReference type="RefSeq" id="WP_036150641.1">
    <property type="nucleotide sequence ID" value="NZ_AVCX01000022.1"/>
</dbReference>
<comment type="caution">
    <text evidence="2">The sequence shown here is derived from an EMBL/GenBank/DDBJ whole genome shotgun (WGS) entry which is preliminary data.</text>
</comment>
<dbReference type="SUPFAM" id="SSF82549">
    <property type="entry name" value="DAK1/DegV-like"/>
    <property type="match status" value="1"/>
</dbReference>
<dbReference type="STRING" id="1220589.CD32_01985"/>
<dbReference type="GO" id="GO:0008289">
    <property type="term" value="F:lipid binding"/>
    <property type="evidence" value="ECO:0007669"/>
    <property type="project" value="UniProtKB-KW"/>
</dbReference>
<dbReference type="Gene3D" id="3.30.1180.10">
    <property type="match status" value="1"/>
</dbReference>
<name>A0A0A3JMT6_9BACI</name>
<dbReference type="Gene3D" id="3.40.50.10170">
    <property type="match status" value="1"/>
</dbReference>
<dbReference type="Proteomes" id="UP000030437">
    <property type="component" value="Unassembled WGS sequence"/>
</dbReference>
<dbReference type="PANTHER" id="PTHR33434:SF2">
    <property type="entry name" value="FATTY ACID-BINDING PROTEIN TM_1468"/>
    <property type="match status" value="1"/>
</dbReference>
<dbReference type="NCBIfam" id="TIGR00762">
    <property type="entry name" value="DegV"/>
    <property type="match status" value="1"/>
</dbReference>
<keyword evidence="1" id="KW-0446">Lipid-binding</keyword>
<evidence type="ECO:0008006" key="4">
    <source>
        <dbReference type="Google" id="ProtNLM"/>
    </source>
</evidence>
<gene>
    <name evidence="2" type="ORF">CD32_01985</name>
</gene>
<dbReference type="PANTHER" id="PTHR33434">
    <property type="entry name" value="DEGV DOMAIN-CONTAINING PROTEIN DR_1986-RELATED"/>
    <property type="match status" value="1"/>
</dbReference>
<evidence type="ECO:0000256" key="1">
    <source>
        <dbReference type="ARBA" id="ARBA00023121"/>
    </source>
</evidence>
<dbReference type="PROSITE" id="PS51482">
    <property type="entry name" value="DEGV"/>
    <property type="match status" value="1"/>
</dbReference>
<accession>A0A0A3JMT6</accession>
<dbReference type="EMBL" id="JPVP01000041">
    <property type="protein sequence ID" value="KGR88302.1"/>
    <property type="molecule type" value="Genomic_DNA"/>
</dbReference>
<dbReference type="Pfam" id="PF02645">
    <property type="entry name" value="DegV"/>
    <property type="match status" value="1"/>
</dbReference>
<protein>
    <recommendedName>
        <fullName evidence="4">DegV family protein</fullName>
    </recommendedName>
</protein>
<reference evidence="2 3" key="1">
    <citation type="submission" date="2014-02" db="EMBL/GenBank/DDBJ databases">
        <title>Draft genome sequence of Lysinibacillus odysseyi NBRC 100172.</title>
        <authorList>
            <person name="Zhang F."/>
            <person name="Wang G."/>
            <person name="Zhang L."/>
        </authorList>
    </citation>
    <scope>NUCLEOTIDE SEQUENCE [LARGE SCALE GENOMIC DNA]</scope>
    <source>
        <strain evidence="2 3">NBRC 100172</strain>
    </source>
</reference>
<evidence type="ECO:0000313" key="3">
    <source>
        <dbReference type="Proteomes" id="UP000030437"/>
    </source>
</evidence>
<dbReference type="InterPro" id="IPR003797">
    <property type="entry name" value="DegV"/>
</dbReference>
<proteinExistence type="predicted"/>
<keyword evidence="3" id="KW-1185">Reference proteome</keyword>
<dbReference type="eggNOG" id="COG1307">
    <property type="taxonomic scope" value="Bacteria"/>
</dbReference>
<dbReference type="AlphaFoldDB" id="A0A0A3JMT6"/>
<dbReference type="OrthoDB" id="9781230at2"/>
<sequence length="279" mass="31403">MIKITADSTCDLSPELLHTLDITLTPLHVLIDEEDFRDGINIIPQDIFKHVGEHNRTCTTAAINTYEYEEFFSQFVDQYEAVIHINLGSDFSSCYQNAKIAAQSFDNVYVIDSQNLSTGSGHLVYEAAFLAREGRTAHEIVEKVQALIPKVNASFVIDRMDYLKKGGRCSSMEAFGATLLKIKPSIEVTHGKMAVGKKYRGNFENCLEKYIKDRLQQDDKIDKSRIFITHSMCPPETVQKVRGWIAQYTEFEEVIETSAGCTISAHCGPNTLGILYKTK</sequence>
<organism evidence="2 3">
    <name type="scientific">Lysinibacillus odysseyi 34hs-1 = NBRC 100172</name>
    <dbReference type="NCBI Taxonomy" id="1220589"/>
    <lineage>
        <taxon>Bacteria</taxon>
        <taxon>Bacillati</taxon>
        <taxon>Bacillota</taxon>
        <taxon>Bacilli</taxon>
        <taxon>Bacillales</taxon>
        <taxon>Bacillaceae</taxon>
        <taxon>Lysinibacillus</taxon>
    </lineage>
</organism>